<sequence>MASNTILENSIGATISGNAQVVNARDVTIVHGPSAGLSQLLRPVSNATHIRSGPVAKCDPGTRLKVIETIKKWLNRRDKQSVCWLNGPAGYGKSALSQTIAECYANKGRLLGSFFFLRGAGGRSHIARLIPTLAHQISISVPATKPLIDRALEEDYTMLDSSVSFVHQFQRLITNPLSSLPTLFSFFAKSKILVIDGLDECDDKVQMAEFIEMLLDMSQRDQLPFRIFLTSRVEEHIRKKFGDARAQSVLYCINLDAFDARHDICLYFKQEFGCIYDQNLPIMRRIPQPWPSDQALSVLLDKAGSSFMFAATLVRLVGEDPMPYKVLQEVLDSGSNGLDPLYKQVLSFASQTPAFHQLIGTIMILQTSLSINSLSLLLDIQAGEIVLELLKVQSIVKIPGDDNELIMLYHTSLRDFLSIKSRSGHYFIEPSLQHIHTALDCLKCLAKDSSQYFFENSPGYAIIEWPHHIILGLQEQETIWDEAIMNTLVYSIENFLTLQGGKWYNTILSIIYSNKKEIPVWLYTGLKLCQAGRTSTIKKALFRMLQKILDFCLEVSEKNIMQYFELTCRAARRKKMWVLKVYKGMLYCMFNISRVAFQVFISGFLNILHCLLLHPAFGFLRILLVINSPHLIFSSSGNPLSVFGFISFNSHSVFGFVSMQVAMLFTFHSFNNPFSAFAFSRRCVALLLG</sequence>
<reference evidence="4 5" key="1">
    <citation type="journal article" date="2008" name="Nature">
        <title>The genome of Laccaria bicolor provides insights into mycorrhizal symbiosis.</title>
        <authorList>
            <person name="Martin F."/>
            <person name="Aerts A."/>
            <person name="Ahren D."/>
            <person name="Brun A."/>
            <person name="Danchin E.G.J."/>
            <person name="Duchaussoy F."/>
            <person name="Gibon J."/>
            <person name="Kohler A."/>
            <person name="Lindquist E."/>
            <person name="Pereda V."/>
            <person name="Salamov A."/>
            <person name="Shapiro H.J."/>
            <person name="Wuyts J."/>
            <person name="Blaudez D."/>
            <person name="Buee M."/>
            <person name="Brokstein P."/>
            <person name="Canbaeck B."/>
            <person name="Cohen D."/>
            <person name="Courty P.E."/>
            <person name="Coutinho P.M."/>
            <person name="Delaruelle C."/>
            <person name="Detter J.C."/>
            <person name="Deveau A."/>
            <person name="DiFazio S."/>
            <person name="Duplessis S."/>
            <person name="Fraissinet-Tachet L."/>
            <person name="Lucic E."/>
            <person name="Frey-Klett P."/>
            <person name="Fourrey C."/>
            <person name="Feussner I."/>
            <person name="Gay G."/>
            <person name="Grimwood J."/>
            <person name="Hoegger P.J."/>
            <person name="Jain P."/>
            <person name="Kilaru S."/>
            <person name="Labbe J."/>
            <person name="Lin Y.C."/>
            <person name="Legue V."/>
            <person name="Le Tacon F."/>
            <person name="Marmeisse R."/>
            <person name="Melayah D."/>
            <person name="Montanini B."/>
            <person name="Muratet M."/>
            <person name="Nehls U."/>
            <person name="Niculita-Hirzel H."/>
            <person name="Oudot-Le Secq M.P."/>
            <person name="Peter M."/>
            <person name="Quesneville H."/>
            <person name="Rajashekar B."/>
            <person name="Reich M."/>
            <person name="Rouhier N."/>
            <person name="Schmutz J."/>
            <person name="Yin T."/>
            <person name="Chalot M."/>
            <person name="Henrissat B."/>
            <person name="Kuees U."/>
            <person name="Lucas S."/>
            <person name="Van de Peer Y."/>
            <person name="Podila G.K."/>
            <person name="Polle A."/>
            <person name="Pukkila P.J."/>
            <person name="Richardson P.M."/>
            <person name="Rouze P."/>
            <person name="Sanders I.R."/>
            <person name="Stajich J.E."/>
            <person name="Tunlid A."/>
            <person name="Tuskan G."/>
            <person name="Grigoriev I.V."/>
        </authorList>
    </citation>
    <scope>NUCLEOTIDE SEQUENCE [LARGE SCALE GENOMIC DNA]</scope>
    <source>
        <strain evidence="5">S238N-H82 / ATCC MYA-4686</strain>
    </source>
</reference>
<dbReference type="GeneID" id="6073292"/>
<name>B0D1P8_LACBS</name>
<feature type="domain" description="Nephrocystin 3-like N-terminal" evidence="3">
    <location>
        <begin position="68"/>
        <end position="232"/>
    </location>
</feature>
<feature type="transmembrane region" description="Helical" evidence="2">
    <location>
        <begin position="595"/>
        <end position="620"/>
    </location>
</feature>
<dbReference type="SUPFAM" id="SSF52540">
    <property type="entry name" value="P-loop containing nucleoside triphosphate hydrolases"/>
    <property type="match status" value="1"/>
</dbReference>
<dbReference type="HOGENOM" id="CLU_000288_6_10_1"/>
<dbReference type="Proteomes" id="UP000001194">
    <property type="component" value="Unassembled WGS sequence"/>
</dbReference>
<proteinExistence type="predicted"/>
<dbReference type="EMBL" id="DS547095">
    <property type="protein sequence ID" value="EDR11680.1"/>
    <property type="molecule type" value="Genomic_DNA"/>
</dbReference>
<keyword evidence="2" id="KW-1133">Transmembrane helix</keyword>
<dbReference type="PANTHER" id="PTHR10039:SF14">
    <property type="entry name" value="NACHT DOMAIN-CONTAINING PROTEIN"/>
    <property type="match status" value="1"/>
</dbReference>
<evidence type="ECO:0000313" key="5">
    <source>
        <dbReference type="Proteomes" id="UP000001194"/>
    </source>
</evidence>
<evidence type="ECO:0000256" key="2">
    <source>
        <dbReference type="SAM" id="Phobius"/>
    </source>
</evidence>
<dbReference type="InterPro" id="IPR056884">
    <property type="entry name" value="NPHP3-like_N"/>
</dbReference>
<dbReference type="PANTHER" id="PTHR10039">
    <property type="entry name" value="AMELOGENIN"/>
    <property type="match status" value="1"/>
</dbReference>
<dbReference type="InterPro" id="IPR027417">
    <property type="entry name" value="P-loop_NTPase"/>
</dbReference>
<dbReference type="AlphaFoldDB" id="B0D1P8"/>
<dbReference type="KEGG" id="lbc:LACBIDRAFT_383839"/>
<keyword evidence="2" id="KW-0472">Membrane</keyword>
<dbReference type="RefSeq" id="XP_001877577.1">
    <property type="nucleotide sequence ID" value="XM_001877542.1"/>
</dbReference>
<evidence type="ECO:0000259" key="3">
    <source>
        <dbReference type="Pfam" id="PF24883"/>
    </source>
</evidence>
<keyword evidence="1" id="KW-0677">Repeat</keyword>
<keyword evidence="5" id="KW-1185">Reference proteome</keyword>
<gene>
    <name evidence="4" type="ORF">LACBIDRAFT_383839</name>
</gene>
<protein>
    <submittedName>
        <fullName evidence="4">Ectomycorrhiza up-regulated NACHT-containing protein</fullName>
    </submittedName>
</protein>
<evidence type="ECO:0000313" key="4">
    <source>
        <dbReference type="EMBL" id="EDR11680.1"/>
    </source>
</evidence>
<keyword evidence="2" id="KW-0812">Transmembrane</keyword>
<dbReference type="InParanoid" id="B0D1P8"/>
<dbReference type="Gene3D" id="3.40.50.300">
    <property type="entry name" value="P-loop containing nucleotide triphosphate hydrolases"/>
    <property type="match status" value="1"/>
</dbReference>
<organism evidence="5">
    <name type="scientific">Laccaria bicolor (strain S238N-H82 / ATCC MYA-4686)</name>
    <name type="common">Bicoloured deceiver</name>
    <name type="synonym">Laccaria laccata var. bicolor</name>
    <dbReference type="NCBI Taxonomy" id="486041"/>
    <lineage>
        <taxon>Eukaryota</taxon>
        <taxon>Fungi</taxon>
        <taxon>Dikarya</taxon>
        <taxon>Basidiomycota</taxon>
        <taxon>Agaricomycotina</taxon>
        <taxon>Agaricomycetes</taxon>
        <taxon>Agaricomycetidae</taxon>
        <taxon>Agaricales</taxon>
        <taxon>Agaricineae</taxon>
        <taxon>Hydnangiaceae</taxon>
        <taxon>Laccaria</taxon>
    </lineage>
</organism>
<dbReference type="OrthoDB" id="4760524at2759"/>
<accession>B0D1P8</accession>
<dbReference type="Pfam" id="PF24883">
    <property type="entry name" value="NPHP3_N"/>
    <property type="match status" value="1"/>
</dbReference>
<evidence type="ECO:0000256" key="1">
    <source>
        <dbReference type="ARBA" id="ARBA00022737"/>
    </source>
</evidence>